<evidence type="ECO:0000313" key="2">
    <source>
        <dbReference type="EMBL" id="MFC6714025.1"/>
    </source>
</evidence>
<feature type="region of interest" description="Disordered" evidence="1">
    <location>
        <begin position="1"/>
        <end position="32"/>
    </location>
</feature>
<dbReference type="EMBL" id="JBHSWJ010000002">
    <property type="protein sequence ID" value="MFC6714025.1"/>
    <property type="molecule type" value="Genomic_DNA"/>
</dbReference>
<evidence type="ECO:0000256" key="1">
    <source>
        <dbReference type="SAM" id="MobiDB-lite"/>
    </source>
</evidence>
<dbReference type="RefSeq" id="WP_377822215.1">
    <property type="nucleotide sequence ID" value="NZ_JBHSWJ010000002.1"/>
</dbReference>
<accession>A0ABW2AT11</accession>
<comment type="caution">
    <text evidence="2">The sequence shown here is derived from an EMBL/GenBank/DDBJ whole genome shotgun (WGS) entry which is preliminary data.</text>
</comment>
<protein>
    <submittedName>
        <fullName evidence="2">Uncharacterized protein</fullName>
    </submittedName>
</protein>
<keyword evidence="3" id="KW-1185">Reference proteome</keyword>
<proteinExistence type="predicted"/>
<name>A0ABW2AT11_9MICO</name>
<evidence type="ECO:0000313" key="3">
    <source>
        <dbReference type="Proteomes" id="UP001596356"/>
    </source>
</evidence>
<sequence length="79" mass="8072">MTGDNVPGPDDEVPTDEQPGATSYTTGDPGVDAVLADLGPMAQQLAADAESRAPLDVDAALELLTAAHQRLADRLSGLD</sequence>
<organism evidence="2 3">
    <name type="scientific">Branchiibius cervicis</name>
    <dbReference type="NCBI Taxonomy" id="908252"/>
    <lineage>
        <taxon>Bacteria</taxon>
        <taxon>Bacillati</taxon>
        <taxon>Actinomycetota</taxon>
        <taxon>Actinomycetes</taxon>
        <taxon>Micrococcales</taxon>
        <taxon>Dermacoccaceae</taxon>
        <taxon>Branchiibius</taxon>
    </lineage>
</organism>
<gene>
    <name evidence="2" type="ORF">ACFQBT_09430</name>
</gene>
<reference evidence="3" key="1">
    <citation type="journal article" date="2019" name="Int. J. Syst. Evol. Microbiol.">
        <title>The Global Catalogue of Microorganisms (GCM) 10K type strain sequencing project: providing services to taxonomists for standard genome sequencing and annotation.</title>
        <authorList>
            <consortium name="The Broad Institute Genomics Platform"/>
            <consortium name="The Broad Institute Genome Sequencing Center for Infectious Disease"/>
            <person name="Wu L."/>
            <person name="Ma J."/>
        </authorList>
    </citation>
    <scope>NUCLEOTIDE SEQUENCE [LARGE SCALE GENOMIC DNA]</scope>
    <source>
        <strain evidence="3">NBRC 106593</strain>
    </source>
</reference>
<dbReference type="Proteomes" id="UP001596356">
    <property type="component" value="Unassembled WGS sequence"/>
</dbReference>